<comment type="caution">
    <text evidence="7">The sequence shown here is derived from an EMBL/GenBank/DDBJ whole genome shotgun (WGS) entry which is preliminary data.</text>
</comment>
<keyword evidence="1" id="KW-0813">Transport</keyword>
<accession>A0ABS0SBZ8</accession>
<keyword evidence="8" id="KW-1185">Reference proteome</keyword>
<dbReference type="SUPFAM" id="SSF47175">
    <property type="entry name" value="Cytochromes"/>
    <property type="match status" value="1"/>
</dbReference>
<dbReference type="Gene3D" id="1.20.120.10">
    <property type="entry name" value="Cytochrome c/b562"/>
    <property type="match status" value="1"/>
</dbReference>
<dbReference type="RefSeq" id="WP_198476170.1">
    <property type="nucleotide sequence ID" value="NZ_JADGMQ010000004.1"/>
</dbReference>
<keyword evidence="3" id="KW-0479">Metal-binding</keyword>
<dbReference type="InterPro" id="IPR002321">
    <property type="entry name" value="Cyt_c_II"/>
</dbReference>
<name>A0ABS0SBZ8_9HYPH</name>
<sequence length="143" mass="15190">MRLFIFATAALTALTMGAHADPLADRKANMKERGSLLRVLGPVAQGRADFETATVLDALEKLNANAQAAIDVDALYPEGTESGDTKVKATVWSDRDGFKKANDDYTAKVAAAVEAQPQDLESFKAAFAPIAASCGGCHEVYRN</sequence>
<keyword evidence="2" id="KW-0349">Heme</keyword>
<dbReference type="PIRSF" id="PIRSF000027">
    <property type="entry name" value="Cytc_c_prime"/>
    <property type="match status" value="1"/>
</dbReference>
<protein>
    <submittedName>
        <fullName evidence="7">Cytochrome c</fullName>
    </submittedName>
</protein>
<keyword evidence="6" id="KW-0732">Signal</keyword>
<keyword evidence="5" id="KW-0408">Iron</keyword>
<gene>
    <name evidence="7" type="ORF">IOD40_08890</name>
</gene>
<evidence type="ECO:0000256" key="5">
    <source>
        <dbReference type="ARBA" id="ARBA00023004"/>
    </source>
</evidence>
<dbReference type="Proteomes" id="UP000601789">
    <property type="component" value="Unassembled WGS sequence"/>
</dbReference>
<dbReference type="PROSITE" id="PS51009">
    <property type="entry name" value="CYTCII"/>
    <property type="match status" value="1"/>
</dbReference>
<keyword evidence="4" id="KW-0249">Electron transport</keyword>
<organism evidence="7 8">
    <name type="scientific">Aquamicrobium zhengzhouense</name>
    <dbReference type="NCBI Taxonomy" id="2781738"/>
    <lineage>
        <taxon>Bacteria</taxon>
        <taxon>Pseudomonadati</taxon>
        <taxon>Pseudomonadota</taxon>
        <taxon>Alphaproteobacteria</taxon>
        <taxon>Hyphomicrobiales</taxon>
        <taxon>Phyllobacteriaceae</taxon>
        <taxon>Aquamicrobium</taxon>
    </lineage>
</organism>
<reference evidence="7 8" key="1">
    <citation type="submission" date="2020-10" db="EMBL/GenBank/DDBJ databases">
        <title>Aquamicrobium zhengzhouensis sp. nov., a exopolysaccharide producing bacterium isolated from farmland soil.</title>
        <authorList>
            <person name="Wang X."/>
        </authorList>
    </citation>
    <scope>NUCLEOTIDE SEQUENCE [LARGE SCALE GENOMIC DNA]</scope>
    <source>
        <strain evidence="8">cd-1</strain>
    </source>
</reference>
<dbReference type="InterPro" id="IPR010980">
    <property type="entry name" value="Cyt_c/b562"/>
</dbReference>
<proteinExistence type="predicted"/>
<evidence type="ECO:0000256" key="1">
    <source>
        <dbReference type="ARBA" id="ARBA00022448"/>
    </source>
</evidence>
<evidence type="ECO:0000256" key="4">
    <source>
        <dbReference type="ARBA" id="ARBA00022982"/>
    </source>
</evidence>
<evidence type="ECO:0000256" key="3">
    <source>
        <dbReference type="ARBA" id="ARBA00022723"/>
    </source>
</evidence>
<feature type="signal peptide" evidence="6">
    <location>
        <begin position="1"/>
        <end position="20"/>
    </location>
</feature>
<dbReference type="InterPro" id="IPR012127">
    <property type="entry name" value="Cyt_c_prime"/>
</dbReference>
<evidence type="ECO:0000256" key="6">
    <source>
        <dbReference type="SAM" id="SignalP"/>
    </source>
</evidence>
<evidence type="ECO:0000313" key="8">
    <source>
        <dbReference type="Proteomes" id="UP000601789"/>
    </source>
</evidence>
<dbReference type="EMBL" id="JADGMQ010000004">
    <property type="protein sequence ID" value="MBI1620776.1"/>
    <property type="molecule type" value="Genomic_DNA"/>
</dbReference>
<evidence type="ECO:0000313" key="7">
    <source>
        <dbReference type="EMBL" id="MBI1620776.1"/>
    </source>
</evidence>
<feature type="chain" id="PRO_5046856710" evidence="6">
    <location>
        <begin position="21"/>
        <end position="143"/>
    </location>
</feature>
<dbReference type="Pfam" id="PF01322">
    <property type="entry name" value="Cytochrom_C_2"/>
    <property type="match status" value="1"/>
</dbReference>
<evidence type="ECO:0000256" key="2">
    <source>
        <dbReference type="ARBA" id="ARBA00022617"/>
    </source>
</evidence>